<sequence length="738" mass="80808">MLTNALNKGNKPAVIVDHITVKELDMGTLPPELEMLEMGELSMERFRGIFKLTYNGDAHVVLQTKVQANPMNVKKTDNPSYTRRGILAADQPLVVPMLLRISDFKLRGIIVLVVDQIKGITLVFKNDPLESVLVSSTFDSITPIQRFLQSEIEKQLRNLFQEDLPTAIHNLSQQFTKKPEDVSRQHSQDDHHRSHHHGSKPGIYDGGLGTPMVSRSPSRRSSTLGTRSESPGSRTRRDPHTEYSGDAERDLLQESLSHHANLPTQERSSRTSSRRSSRVDRYENPDIPTSSSSTQQERIYMRDNYVQSSLGIAESTHLANQFANLIHSNQTISPYAQNLEHFAFRSVPPKRPASVQYFGHNSAYRAQPLGSKGGPVSVNGSEISKDGLGNLNNSTGHLNAYTQYRNEIGGNGQSSPRISHRRLQGRVSIRRYGMQMGGGGGPRELSDHDSDEYNDVDEALSESEYVYVERQPRTSTDSETQRNHEFNGQTGSSKSKLSPSPSSASLQTIDGSSSASSSGPSPVSRPQLIRRRSPSYQNPSPSDFSNTMPGGFSSSVDPGTWAPSNKQSTREGNTRTEARPASSQYASPQEEALHRQMAAMQLNGRQLSPSSRSPFATPAATPLSPTPIGSSPFATPTATSPTSGYTLKLPSGTTTTARTFSNTQRHSQASPRPAPPEALKRDKRNSSILSSRRMSSVGIGLGVLSKEGDKKGTSLESRPSRPFKPITAHSGWSEPDSA</sequence>
<feature type="compositionally biased region" description="Polar residues" evidence="11">
    <location>
        <begin position="651"/>
        <end position="670"/>
    </location>
</feature>
<evidence type="ECO:0000256" key="8">
    <source>
        <dbReference type="ARBA" id="ARBA00023128"/>
    </source>
</evidence>
<evidence type="ECO:0000256" key="5">
    <source>
        <dbReference type="ARBA" id="ARBA00022787"/>
    </source>
</evidence>
<feature type="region of interest" description="Disordered" evidence="11">
    <location>
        <begin position="258"/>
        <end position="296"/>
    </location>
</feature>
<evidence type="ECO:0000313" key="14">
    <source>
        <dbReference type="Proteomes" id="UP000703661"/>
    </source>
</evidence>
<organism evidence="13 14">
    <name type="scientific">Entomortierella chlamydospora</name>
    <dbReference type="NCBI Taxonomy" id="101097"/>
    <lineage>
        <taxon>Eukaryota</taxon>
        <taxon>Fungi</taxon>
        <taxon>Fungi incertae sedis</taxon>
        <taxon>Mucoromycota</taxon>
        <taxon>Mortierellomycotina</taxon>
        <taxon>Mortierellomycetes</taxon>
        <taxon>Mortierellales</taxon>
        <taxon>Mortierellaceae</taxon>
        <taxon>Entomortierella</taxon>
    </lineage>
</organism>
<dbReference type="EMBL" id="JAAAID010001484">
    <property type="protein sequence ID" value="KAG0009829.1"/>
    <property type="molecule type" value="Genomic_DNA"/>
</dbReference>
<evidence type="ECO:0000256" key="3">
    <source>
        <dbReference type="ARBA" id="ARBA00022452"/>
    </source>
</evidence>
<name>A0A9P6SXY0_9FUNG</name>
<dbReference type="CDD" id="cd21673">
    <property type="entry name" value="SMP_Mdm34"/>
    <property type="match status" value="1"/>
</dbReference>
<dbReference type="InterPro" id="IPR031468">
    <property type="entry name" value="SMP_LBD"/>
</dbReference>
<evidence type="ECO:0000256" key="1">
    <source>
        <dbReference type="ARBA" id="ARBA00004370"/>
    </source>
</evidence>
<keyword evidence="6" id="KW-0445">Lipid transport</keyword>
<dbReference type="GO" id="GO:0032865">
    <property type="term" value="C:ERMES complex"/>
    <property type="evidence" value="ECO:0007669"/>
    <property type="project" value="UniProtKB-UniRule"/>
</dbReference>
<feature type="compositionally biased region" description="Low complexity" evidence="11">
    <location>
        <begin position="214"/>
        <end position="230"/>
    </location>
</feature>
<dbReference type="Proteomes" id="UP000703661">
    <property type="component" value="Unassembled WGS sequence"/>
</dbReference>
<keyword evidence="7" id="KW-0446">Lipid-binding</keyword>
<evidence type="ECO:0000256" key="4">
    <source>
        <dbReference type="ARBA" id="ARBA00022692"/>
    </source>
</evidence>
<feature type="compositionally biased region" description="Polar residues" evidence="11">
    <location>
        <begin position="287"/>
        <end position="296"/>
    </location>
</feature>
<evidence type="ECO:0000256" key="7">
    <source>
        <dbReference type="ARBA" id="ARBA00023121"/>
    </source>
</evidence>
<reference evidence="13" key="1">
    <citation type="journal article" date="2020" name="Fungal Divers.">
        <title>Resolving the Mortierellaceae phylogeny through synthesis of multi-gene phylogenetics and phylogenomics.</title>
        <authorList>
            <person name="Vandepol N."/>
            <person name="Liber J."/>
            <person name="Desiro A."/>
            <person name="Na H."/>
            <person name="Kennedy M."/>
            <person name="Barry K."/>
            <person name="Grigoriev I.V."/>
            <person name="Miller A.N."/>
            <person name="O'Donnell K."/>
            <person name="Stajich J.E."/>
            <person name="Bonito G."/>
        </authorList>
    </citation>
    <scope>NUCLEOTIDE SEQUENCE</scope>
    <source>
        <strain evidence="13">NRRL 2769</strain>
    </source>
</reference>
<feature type="compositionally biased region" description="Low complexity" evidence="11">
    <location>
        <begin position="492"/>
        <end position="524"/>
    </location>
</feature>
<feature type="compositionally biased region" description="Acidic residues" evidence="11">
    <location>
        <begin position="449"/>
        <end position="461"/>
    </location>
</feature>
<dbReference type="HAMAP" id="MF_03105">
    <property type="entry name" value="Mdm34"/>
    <property type="match status" value="1"/>
</dbReference>
<feature type="compositionally biased region" description="Low complexity" evidence="11">
    <location>
        <begin position="614"/>
        <end position="643"/>
    </location>
</feature>
<comment type="subcellular location">
    <subcellularLocation>
        <location evidence="1">Membrane</location>
    </subcellularLocation>
    <subcellularLocation>
        <location evidence="10">Mitochondrion outer membrane</location>
        <topology evidence="10">Multi-pass membrane protein</topology>
    </subcellularLocation>
    <text evidence="10">The ERMES/MDM complex localizes to a few discrete foci (around 10 per single cell), that represent mitochondria-endoplasmic reticulum junctions. These foci are often found next to mtDNA nucleoids.</text>
</comment>
<dbReference type="PROSITE" id="PS51847">
    <property type="entry name" value="SMP"/>
    <property type="match status" value="1"/>
</dbReference>
<keyword evidence="5 10" id="KW-1000">Mitochondrion outer membrane</keyword>
<dbReference type="GO" id="GO:0015914">
    <property type="term" value="P:phospholipid transport"/>
    <property type="evidence" value="ECO:0007669"/>
    <property type="project" value="TreeGrafter"/>
</dbReference>
<keyword evidence="8 10" id="KW-0496">Mitochondrion</keyword>
<evidence type="ECO:0000256" key="6">
    <source>
        <dbReference type="ARBA" id="ARBA00023055"/>
    </source>
</evidence>
<feature type="compositionally biased region" description="Low complexity" evidence="11">
    <location>
        <begin position="686"/>
        <end position="696"/>
    </location>
</feature>
<dbReference type="AlphaFoldDB" id="A0A9P6SXY0"/>
<dbReference type="PANTHER" id="PTHR28185:SF1">
    <property type="entry name" value="MITOCHONDRIAL DISTRIBUTION AND MORPHOLOGY PROTEIN 34"/>
    <property type="match status" value="1"/>
</dbReference>
<comment type="subunit">
    <text evidence="10">Component of the ER-mitochondria encounter structure (ERMES) or MDM complex, composed of MMM1, MDM10, MDM12 and MDM34.</text>
</comment>
<evidence type="ECO:0000256" key="11">
    <source>
        <dbReference type="SAM" id="MobiDB-lite"/>
    </source>
</evidence>
<feature type="compositionally biased region" description="Basic and acidic residues" evidence="11">
    <location>
        <begin position="568"/>
        <end position="578"/>
    </location>
</feature>
<feature type="domain" description="SMP-LTD" evidence="12">
    <location>
        <begin position="1"/>
        <end position="173"/>
    </location>
</feature>
<keyword evidence="9 10" id="KW-0472">Membrane</keyword>
<feature type="region of interest" description="Disordered" evidence="11">
    <location>
        <begin position="175"/>
        <end position="243"/>
    </location>
</feature>
<dbReference type="GO" id="GO:0007005">
    <property type="term" value="P:mitochondrion organization"/>
    <property type="evidence" value="ECO:0007669"/>
    <property type="project" value="InterPro"/>
</dbReference>
<comment type="similarity">
    <text evidence="10">Belongs to the MDM34 family.</text>
</comment>
<proteinExistence type="inferred from homology"/>
<evidence type="ECO:0000256" key="10">
    <source>
        <dbReference type="HAMAP-Rule" id="MF_03105"/>
    </source>
</evidence>
<feature type="compositionally biased region" description="Basic and acidic residues" evidence="11">
    <location>
        <begin position="177"/>
        <end position="192"/>
    </location>
</feature>
<comment type="function">
    <text evidence="10">Component of the ERMES/MDM complex, which serves as a molecular tether to connect the endoplasmic reticulum (ER) and mitochondria. Components of this complex are involved in the control of mitochondrial shape and protein biogenesis, and function in nonvesicular lipid trafficking between the ER and mitochondria. MDM34 is required for the interaction of the ER-resident membrane protein MMM1 and the outer mitochondrial membrane-resident beta-barrel protein MDM10.</text>
</comment>
<protein>
    <recommendedName>
        <fullName evidence="10">Mitochondrial distribution and morphology protein 34</fullName>
    </recommendedName>
</protein>
<gene>
    <name evidence="10 13" type="primary">MDM34</name>
    <name evidence="13" type="ORF">BGZ80_002013</name>
</gene>
<comment type="caution">
    <text evidence="13">The sequence shown here is derived from an EMBL/GenBank/DDBJ whole genome shotgun (WGS) entry which is preliminary data.</text>
</comment>
<evidence type="ECO:0000259" key="12">
    <source>
        <dbReference type="PROSITE" id="PS51847"/>
    </source>
</evidence>
<feature type="compositionally biased region" description="Polar residues" evidence="11">
    <location>
        <begin position="534"/>
        <end position="567"/>
    </location>
</feature>
<feature type="compositionally biased region" description="Polar residues" evidence="11">
    <location>
        <begin position="603"/>
        <end position="613"/>
    </location>
</feature>
<evidence type="ECO:0000256" key="2">
    <source>
        <dbReference type="ARBA" id="ARBA00022448"/>
    </source>
</evidence>
<keyword evidence="4 10" id="KW-0812">Transmembrane</keyword>
<dbReference type="GO" id="GO:1990456">
    <property type="term" value="P:mitochondrion-endoplasmic reticulum membrane tethering"/>
    <property type="evidence" value="ECO:0007669"/>
    <property type="project" value="TreeGrafter"/>
</dbReference>
<dbReference type="PANTHER" id="PTHR28185">
    <property type="entry name" value="MITOCHONDRIAL DISTRIBUTION AND MORPHOLOGY PROTEIN 34"/>
    <property type="match status" value="1"/>
</dbReference>
<comment type="domain">
    <text evidence="10">Lacks alpha-helical transmembrane segments, suggesting that it resides in the membrane via beta-sheet conformations similar to those predicted for other outer membrane proteins and porin.</text>
</comment>
<evidence type="ECO:0000256" key="9">
    <source>
        <dbReference type="ARBA" id="ARBA00023136"/>
    </source>
</evidence>
<keyword evidence="3 10" id="KW-1134">Transmembrane beta strand</keyword>
<evidence type="ECO:0000313" key="13">
    <source>
        <dbReference type="EMBL" id="KAG0009829.1"/>
    </source>
</evidence>
<accession>A0A9P6SXY0</accession>
<dbReference type="InterPro" id="IPR058825">
    <property type="entry name" value="MDM34_N"/>
</dbReference>
<keyword evidence="14" id="KW-1185">Reference proteome</keyword>
<dbReference type="Pfam" id="PF26545">
    <property type="entry name" value="Mdm34_N"/>
    <property type="match status" value="1"/>
</dbReference>
<keyword evidence="2" id="KW-0813">Transport</keyword>
<feature type="region of interest" description="Disordered" evidence="11">
    <location>
        <begin position="430"/>
        <end position="738"/>
    </location>
</feature>
<dbReference type="GO" id="GO:0008289">
    <property type="term" value="F:lipid binding"/>
    <property type="evidence" value="ECO:0007669"/>
    <property type="project" value="UniProtKB-KW"/>
</dbReference>
<dbReference type="InterPro" id="IPR027536">
    <property type="entry name" value="MDM34"/>
</dbReference>